<organism evidence="4">
    <name type="scientific">marine sediment metagenome</name>
    <dbReference type="NCBI Taxonomy" id="412755"/>
    <lineage>
        <taxon>unclassified sequences</taxon>
        <taxon>metagenomes</taxon>
        <taxon>ecological metagenomes</taxon>
    </lineage>
</organism>
<keyword evidence="1" id="KW-0808">Transferase</keyword>
<dbReference type="Pfam" id="PF07730">
    <property type="entry name" value="HisKA_3"/>
    <property type="match status" value="1"/>
</dbReference>
<name>X0ZJE1_9ZZZZ</name>
<feature type="non-terminal residue" evidence="4">
    <location>
        <position position="1"/>
    </location>
</feature>
<dbReference type="CDD" id="cd16917">
    <property type="entry name" value="HATPase_UhpB-NarQ-NarX-like"/>
    <property type="match status" value="1"/>
</dbReference>
<dbReference type="InterPro" id="IPR036890">
    <property type="entry name" value="HATPase_C_sf"/>
</dbReference>
<dbReference type="GO" id="GO:0046983">
    <property type="term" value="F:protein dimerization activity"/>
    <property type="evidence" value="ECO:0007669"/>
    <property type="project" value="InterPro"/>
</dbReference>
<protein>
    <recommendedName>
        <fullName evidence="3">Histidine kinase domain-containing protein</fullName>
    </recommendedName>
</protein>
<reference evidence="4" key="1">
    <citation type="journal article" date="2014" name="Front. Microbiol.">
        <title>High frequency of phylogenetically diverse reductive dehalogenase-homologous genes in deep subseafloor sedimentary metagenomes.</title>
        <authorList>
            <person name="Kawai M."/>
            <person name="Futagami T."/>
            <person name="Toyoda A."/>
            <person name="Takaki Y."/>
            <person name="Nishi S."/>
            <person name="Hori S."/>
            <person name="Arai W."/>
            <person name="Tsubouchi T."/>
            <person name="Morono Y."/>
            <person name="Uchiyama I."/>
            <person name="Ito T."/>
            <person name="Fujiyama A."/>
            <person name="Inagaki F."/>
            <person name="Takami H."/>
        </authorList>
    </citation>
    <scope>NUCLEOTIDE SEQUENCE</scope>
    <source>
        <strain evidence="4">Expedition CK06-06</strain>
    </source>
</reference>
<dbReference type="InterPro" id="IPR005467">
    <property type="entry name" value="His_kinase_dom"/>
</dbReference>
<dbReference type="Gene3D" id="1.20.5.1930">
    <property type="match status" value="1"/>
</dbReference>
<dbReference type="SUPFAM" id="SSF55874">
    <property type="entry name" value="ATPase domain of HSP90 chaperone/DNA topoisomerase II/histidine kinase"/>
    <property type="match status" value="1"/>
</dbReference>
<dbReference type="InterPro" id="IPR011712">
    <property type="entry name" value="Sig_transdc_His_kin_sub3_dim/P"/>
</dbReference>
<dbReference type="InterPro" id="IPR003594">
    <property type="entry name" value="HATPase_dom"/>
</dbReference>
<evidence type="ECO:0000256" key="1">
    <source>
        <dbReference type="ARBA" id="ARBA00022679"/>
    </source>
</evidence>
<dbReference type="PANTHER" id="PTHR24421">
    <property type="entry name" value="NITRATE/NITRITE SENSOR PROTEIN NARX-RELATED"/>
    <property type="match status" value="1"/>
</dbReference>
<dbReference type="PROSITE" id="PS50109">
    <property type="entry name" value="HIS_KIN"/>
    <property type="match status" value="1"/>
</dbReference>
<dbReference type="InterPro" id="IPR050482">
    <property type="entry name" value="Sensor_HK_TwoCompSys"/>
</dbReference>
<evidence type="ECO:0000259" key="3">
    <source>
        <dbReference type="PROSITE" id="PS50109"/>
    </source>
</evidence>
<dbReference type="PANTHER" id="PTHR24421:SF58">
    <property type="entry name" value="SIGNAL TRANSDUCTION HISTIDINE-PROTEIN KINASE_PHOSPHATASE UHPB"/>
    <property type="match status" value="1"/>
</dbReference>
<dbReference type="AlphaFoldDB" id="X0ZJE1"/>
<dbReference type="GO" id="GO:0000155">
    <property type="term" value="F:phosphorelay sensor kinase activity"/>
    <property type="evidence" value="ECO:0007669"/>
    <property type="project" value="InterPro"/>
</dbReference>
<dbReference type="Pfam" id="PF02518">
    <property type="entry name" value="HATPase_c"/>
    <property type="match status" value="1"/>
</dbReference>
<proteinExistence type="predicted"/>
<evidence type="ECO:0000256" key="2">
    <source>
        <dbReference type="ARBA" id="ARBA00022777"/>
    </source>
</evidence>
<dbReference type="Gene3D" id="3.30.565.10">
    <property type="entry name" value="Histidine kinase-like ATPase, C-terminal domain"/>
    <property type="match status" value="1"/>
</dbReference>
<keyword evidence="2" id="KW-0418">Kinase</keyword>
<feature type="domain" description="Histidine kinase" evidence="3">
    <location>
        <begin position="119"/>
        <end position="212"/>
    </location>
</feature>
<accession>X0ZJE1</accession>
<gene>
    <name evidence="4" type="ORF">S01H4_10992</name>
</gene>
<evidence type="ECO:0000313" key="4">
    <source>
        <dbReference type="EMBL" id="GAG69770.1"/>
    </source>
</evidence>
<sequence>ASQLSLAEERERRRIATEVHDRVIQSLAICRMNLASLLGSAPSARFTKYLGETNTLIKQIINETRSLIFELSSPLLYELGLEAAMEQLTEQMQEKYGIVFTFEDDRQPKPLDDDIRVLLFHMVRELLINITKHAQACHARVRMKRQDGDLRITVEDDGVGFDASQVNADKWRTKGFGLFSIRERLHYIGGHMEIESKRGNGTQVILTTSLKQE</sequence>
<comment type="caution">
    <text evidence="4">The sequence shown here is derived from an EMBL/GenBank/DDBJ whole genome shotgun (WGS) entry which is preliminary data.</text>
</comment>
<dbReference type="SMART" id="SM00387">
    <property type="entry name" value="HATPase_c"/>
    <property type="match status" value="1"/>
</dbReference>
<dbReference type="EMBL" id="BART01004345">
    <property type="protein sequence ID" value="GAG69770.1"/>
    <property type="molecule type" value="Genomic_DNA"/>
</dbReference>
<dbReference type="GO" id="GO:0016020">
    <property type="term" value="C:membrane"/>
    <property type="evidence" value="ECO:0007669"/>
    <property type="project" value="InterPro"/>
</dbReference>